<evidence type="ECO:0000313" key="15">
    <source>
        <dbReference type="EMBL" id="BBX97836.1"/>
    </source>
</evidence>
<evidence type="ECO:0000256" key="1">
    <source>
        <dbReference type="ARBA" id="ARBA00004496"/>
    </source>
</evidence>
<dbReference type="SMART" id="SM00487">
    <property type="entry name" value="DEXDc"/>
    <property type="match status" value="1"/>
</dbReference>
<evidence type="ECO:0000256" key="8">
    <source>
        <dbReference type="ARBA" id="ARBA00023125"/>
    </source>
</evidence>
<dbReference type="EMBL" id="AP022581">
    <property type="protein sequence ID" value="BBX97836.1"/>
    <property type="molecule type" value="Genomic_DNA"/>
</dbReference>
<keyword evidence="2 13" id="KW-0963">Cytoplasm</keyword>
<evidence type="ECO:0000256" key="12">
    <source>
        <dbReference type="ARBA" id="ARBA00070128"/>
    </source>
</evidence>
<dbReference type="SMART" id="SM00982">
    <property type="entry name" value="TRCF"/>
    <property type="match status" value="1"/>
</dbReference>
<dbReference type="Pfam" id="PF02559">
    <property type="entry name" value="CarD_TRCF_RID"/>
    <property type="match status" value="1"/>
</dbReference>
<comment type="function">
    <text evidence="13">Couples transcription and DNA repair by recognizing RNA polymerase (RNAP) stalled at DNA lesions. Mediates ATP-dependent release of RNAP and its truncated transcript from the DNA, and recruitment of nucleotide excision repair machinery to the damaged site.</text>
</comment>
<dbReference type="Gene3D" id="3.40.50.300">
    <property type="entry name" value="P-loop containing nucleotide triphosphate hydrolases"/>
    <property type="match status" value="2"/>
</dbReference>
<dbReference type="Gene3D" id="2.40.10.170">
    <property type="match status" value="1"/>
</dbReference>
<keyword evidence="16" id="KW-1185">Reference proteome</keyword>
<dbReference type="PROSITE" id="PS51192">
    <property type="entry name" value="HELICASE_ATP_BIND_1"/>
    <property type="match status" value="1"/>
</dbReference>
<evidence type="ECO:0000256" key="6">
    <source>
        <dbReference type="ARBA" id="ARBA00022806"/>
    </source>
</evidence>
<keyword evidence="5 13" id="KW-0378">Hydrolase</keyword>
<dbReference type="InterPro" id="IPR001650">
    <property type="entry name" value="Helicase_C-like"/>
</dbReference>
<dbReference type="InterPro" id="IPR036101">
    <property type="entry name" value="CarD-like/TRCF_RID_sf"/>
</dbReference>
<keyword evidence="4 13" id="KW-0227">DNA damage</keyword>
<dbReference type="Pfam" id="PF00270">
    <property type="entry name" value="DEAD"/>
    <property type="match status" value="1"/>
</dbReference>
<protein>
    <recommendedName>
        <fullName evidence="12 13">Transcription-repair-coupling factor</fullName>
        <shortName evidence="13">TRCF</shortName>
        <ecNumber evidence="13">3.6.4.-</ecNumber>
    </recommendedName>
</protein>
<dbReference type="RefSeq" id="WP_085162575.1">
    <property type="nucleotide sequence ID" value="NZ_AP022581.1"/>
</dbReference>
<dbReference type="InterPro" id="IPR004576">
    <property type="entry name" value="Mfd"/>
</dbReference>
<dbReference type="Proteomes" id="UP000466396">
    <property type="component" value="Chromosome"/>
</dbReference>
<dbReference type="GO" id="GO:0000716">
    <property type="term" value="P:transcription-coupled nucleotide-excision repair, DNA damage recognition"/>
    <property type="evidence" value="ECO:0007669"/>
    <property type="project" value="UniProtKB-UniRule"/>
</dbReference>
<gene>
    <name evidence="13 15" type="primary">mfd</name>
    <name evidence="15" type="ORF">MLAC_31300</name>
</gene>
<comment type="subcellular location">
    <subcellularLocation>
        <location evidence="1 13">Cytoplasm</location>
    </subcellularLocation>
</comment>
<dbReference type="KEGG" id="mlj:MLAC_31300"/>
<dbReference type="GO" id="GO:0016787">
    <property type="term" value="F:hydrolase activity"/>
    <property type="evidence" value="ECO:0007669"/>
    <property type="project" value="UniProtKB-KW"/>
</dbReference>
<evidence type="ECO:0000256" key="7">
    <source>
        <dbReference type="ARBA" id="ARBA00022840"/>
    </source>
</evidence>
<dbReference type="GO" id="GO:0006355">
    <property type="term" value="P:regulation of DNA-templated transcription"/>
    <property type="evidence" value="ECO:0007669"/>
    <property type="project" value="UniProtKB-UniRule"/>
</dbReference>
<keyword evidence="6" id="KW-0347">Helicase</keyword>
<evidence type="ECO:0000313" key="16">
    <source>
        <dbReference type="Proteomes" id="UP000466396"/>
    </source>
</evidence>
<dbReference type="InterPro" id="IPR047112">
    <property type="entry name" value="RecG/Mfd"/>
</dbReference>
<dbReference type="SUPFAM" id="SSF141259">
    <property type="entry name" value="CarD-like"/>
    <property type="match status" value="1"/>
</dbReference>
<dbReference type="Pfam" id="PF03461">
    <property type="entry name" value="TRCF"/>
    <property type="match status" value="1"/>
</dbReference>
<evidence type="ECO:0000256" key="10">
    <source>
        <dbReference type="ARBA" id="ARBA00061104"/>
    </source>
</evidence>
<dbReference type="AlphaFoldDB" id="A0A1X1XP36"/>
<keyword evidence="8 13" id="KW-0238">DNA-binding</keyword>
<dbReference type="SUPFAM" id="SSF52540">
    <property type="entry name" value="P-loop containing nucleoside triphosphate hydrolases"/>
    <property type="match status" value="4"/>
</dbReference>
<dbReference type="GO" id="GO:0005737">
    <property type="term" value="C:cytoplasm"/>
    <property type="evidence" value="ECO:0007669"/>
    <property type="project" value="UniProtKB-SubCell"/>
</dbReference>
<dbReference type="EC" id="3.6.4.-" evidence="13"/>
<evidence type="ECO:0000256" key="9">
    <source>
        <dbReference type="ARBA" id="ARBA00023204"/>
    </source>
</evidence>
<evidence type="ECO:0000256" key="2">
    <source>
        <dbReference type="ARBA" id="ARBA00022490"/>
    </source>
</evidence>
<evidence type="ECO:0000256" key="13">
    <source>
        <dbReference type="HAMAP-Rule" id="MF_00969"/>
    </source>
</evidence>
<dbReference type="InterPro" id="IPR027417">
    <property type="entry name" value="P-loop_NTPase"/>
</dbReference>
<dbReference type="OrthoDB" id="9804325at2"/>
<accession>A0A1X1XP36</accession>
<evidence type="ECO:0000256" key="11">
    <source>
        <dbReference type="ARBA" id="ARBA00061399"/>
    </source>
</evidence>
<comment type="similarity">
    <text evidence="10 13">In the N-terminal section; belongs to the UvrB family.</text>
</comment>
<evidence type="ECO:0000256" key="14">
    <source>
        <dbReference type="SAM" id="MobiDB-lite"/>
    </source>
</evidence>
<sequence>MTAPGTACPDTPIAGLVEFALTAPTFRQLIERASDRPDELTLVGPAGARLFVASALAQRGPLLVVTATGREADDLTAELRGVLGDAVASFPSWETLPHERLSPGVDTVGNRLMVLRRLAYPDDSRLGPPLRVVVTAVRSLLQPMTPQLGLVEPLTLAVGDEAPFEGVVARLVELAYTRVDMVGRRGEFAVRGGILDIFPPTAEHPVRVEFWGDEITEMRMFSVADQRSIPEIDVDTLVAVACRELLLTDDVRKRAGALAAQHPAAEYAAAGTATGMLAKLAEGIPVDGMEALLPVFCPPKDGAHALLTDQLADGTPVLVCDPEKVRARAADLIKTGREFLEASWSVAAVGGDTPVDARQLGGSGFAELDEVRAAARRSGHPWWTLSQLSDESALELDVRAAPSARGHQRDIDGIFAMLRAHVATGGHAVIVAAGTGTAHRVVERLAESDTPAAMLESGKAPTPGIVGVLKGPLRDGVVVSGVGLVVITETDLTGSRATSVEGRRLAARRRNTVDPLALTAGDLVVHDQHGIGRFVEMVERTVGGARREYLVLEYASAKRGGGSDKLYVPMDSLDQLSRYVGGQAPALSRLGGSDWANTKTKARRAVREIAGELVSLYAKRQATAGHAFAPDTPWQAEMEDAFGFTETVDQLTAITEVKADMEKPVPMDRVICGDVGYGKTEIAVRAAFKAVQDGKQVAVLVPTTLLADQHLQTFGERMAGFPVVVKGLSRFTDAAESRVVIDGLADGSVDIVIGTHRLLQTGVRWKDLGLVVVDEEQRFGVEHKEHIKSLRTHVDVLTMSATPIPRTLEMSLAGIREMSTILTPPEERYPVLTYVGPHDDKQIAAALRRELLRDGQAFYVHNRVSSIDRAAARVRGLVPEARVVVAHGQMPEDLLERTVQGFWNREYDILVCTTIVETGLDISNANTLVVERADTFGLSQLHQLRGRVGRSRERGYAYFLYPPRTPLTETAYDRLATIAQNNELGAGMAVALKDLEIRGAGNVLGVEQSGHVAGVGFDLYVRLVGEAVEAYRAAADGNTVTTAEEAKDVRIDLPVDAHLPPDYISSDRLRLEAYRRLAAAGDDAAVAAVVEELTDRYGTLPEPARRLMAVARLRLLCRGAGITEVTVASAATVRLSPLTLPDSAQVRLARMYPGARYRATTNTVQVPIPRAGGIGAPRLRDVELVQMVADVVTALAGKPQHDIGITGSVPATPATTSSEERQA</sequence>
<evidence type="ECO:0000256" key="5">
    <source>
        <dbReference type="ARBA" id="ARBA00022801"/>
    </source>
</evidence>
<reference evidence="15 16" key="1">
    <citation type="journal article" date="2019" name="Emerg. Microbes Infect.">
        <title>Comprehensive subspecies identification of 175 nontuberculous mycobacteria species based on 7547 genomic profiles.</title>
        <authorList>
            <person name="Matsumoto Y."/>
            <person name="Kinjo T."/>
            <person name="Motooka D."/>
            <person name="Nabeya D."/>
            <person name="Jung N."/>
            <person name="Uechi K."/>
            <person name="Horii T."/>
            <person name="Iida T."/>
            <person name="Fujita J."/>
            <person name="Nakamura S."/>
        </authorList>
    </citation>
    <scope>NUCLEOTIDE SEQUENCE [LARGE SCALE GENOMIC DNA]</scope>
    <source>
        <strain evidence="15 16">JCM 15657</strain>
    </source>
</reference>
<dbReference type="SMART" id="SM01058">
    <property type="entry name" value="CarD_TRCF"/>
    <property type="match status" value="1"/>
</dbReference>
<evidence type="ECO:0000256" key="3">
    <source>
        <dbReference type="ARBA" id="ARBA00022741"/>
    </source>
</evidence>
<dbReference type="Gene3D" id="3.30.2060.10">
    <property type="entry name" value="Penicillin-binding protein 1b domain"/>
    <property type="match status" value="1"/>
</dbReference>
<dbReference type="InterPro" id="IPR003711">
    <property type="entry name" value="CarD-like/TRCF_RID"/>
</dbReference>
<dbReference type="PANTHER" id="PTHR47964">
    <property type="entry name" value="ATP-DEPENDENT DNA HELICASE HOMOLOG RECG, CHLOROPLASTIC"/>
    <property type="match status" value="1"/>
</dbReference>
<dbReference type="Gene3D" id="3.40.50.11180">
    <property type="match status" value="1"/>
</dbReference>
<comment type="similarity">
    <text evidence="11 13">In the C-terminal section; belongs to the helicase family. RecG subfamily.</text>
</comment>
<dbReference type="InterPro" id="IPR011545">
    <property type="entry name" value="DEAD/DEAH_box_helicase_dom"/>
</dbReference>
<keyword evidence="9 13" id="KW-0234">DNA repair</keyword>
<keyword evidence="7 13" id="KW-0067">ATP-binding</keyword>
<dbReference type="STRING" id="169765.AWC15_07835"/>
<dbReference type="GO" id="GO:0003678">
    <property type="term" value="F:DNA helicase activity"/>
    <property type="evidence" value="ECO:0007669"/>
    <property type="project" value="TreeGrafter"/>
</dbReference>
<dbReference type="InterPro" id="IPR005118">
    <property type="entry name" value="TRCF_C"/>
</dbReference>
<dbReference type="InterPro" id="IPR041471">
    <property type="entry name" value="UvrB_inter"/>
</dbReference>
<feature type="region of interest" description="Disordered" evidence="14">
    <location>
        <begin position="1204"/>
        <end position="1223"/>
    </location>
</feature>
<name>A0A1X1XP36_9MYCO</name>
<dbReference type="SUPFAM" id="SSF143517">
    <property type="entry name" value="TRCF domain-like"/>
    <property type="match status" value="1"/>
</dbReference>
<dbReference type="InterPro" id="IPR014001">
    <property type="entry name" value="Helicase_ATP-bd"/>
</dbReference>
<dbReference type="PROSITE" id="PS51194">
    <property type="entry name" value="HELICASE_CTER"/>
    <property type="match status" value="1"/>
</dbReference>
<dbReference type="FunFam" id="3.40.50.300:FF:000546">
    <property type="entry name" value="Transcription-repair-coupling factor"/>
    <property type="match status" value="1"/>
</dbReference>
<dbReference type="CDD" id="cd17991">
    <property type="entry name" value="DEXHc_TRCF"/>
    <property type="match status" value="1"/>
</dbReference>
<dbReference type="CDD" id="cd18810">
    <property type="entry name" value="SF2_C_TRCF"/>
    <property type="match status" value="1"/>
</dbReference>
<dbReference type="PANTHER" id="PTHR47964:SF1">
    <property type="entry name" value="ATP-DEPENDENT DNA HELICASE HOMOLOG RECG, CHLOROPLASTIC"/>
    <property type="match status" value="1"/>
</dbReference>
<dbReference type="FunFam" id="3.40.50.300:FF:000300">
    <property type="entry name" value="Transcription-repair-coupling factor"/>
    <property type="match status" value="1"/>
</dbReference>
<dbReference type="Gene3D" id="3.90.1150.50">
    <property type="entry name" value="Transcription-repair-coupling factor, D7 domain"/>
    <property type="match status" value="1"/>
</dbReference>
<organism evidence="15 16">
    <name type="scientific">Mycobacterium lacus</name>
    <dbReference type="NCBI Taxonomy" id="169765"/>
    <lineage>
        <taxon>Bacteria</taxon>
        <taxon>Bacillati</taxon>
        <taxon>Actinomycetota</taxon>
        <taxon>Actinomycetes</taxon>
        <taxon>Mycobacteriales</taxon>
        <taxon>Mycobacteriaceae</taxon>
        <taxon>Mycobacterium</taxon>
    </lineage>
</organism>
<dbReference type="SMART" id="SM00490">
    <property type="entry name" value="HELICc"/>
    <property type="match status" value="1"/>
</dbReference>
<dbReference type="Pfam" id="PF00271">
    <property type="entry name" value="Helicase_C"/>
    <property type="match status" value="1"/>
</dbReference>
<proteinExistence type="inferred from homology"/>
<dbReference type="HAMAP" id="MF_00969">
    <property type="entry name" value="TRCF"/>
    <property type="match status" value="1"/>
</dbReference>
<keyword evidence="3 13" id="KW-0547">Nucleotide-binding</keyword>
<dbReference type="InterPro" id="IPR037235">
    <property type="entry name" value="TRCF-like_C_D7"/>
</dbReference>
<dbReference type="GO" id="GO:0003684">
    <property type="term" value="F:damaged DNA binding"/>
    <property type="evidence" value="ECO:0007669"/>
    <property type="project" value="InterPro"/>
</dbReference>
<dbReference type="NCBIfam" id="TIGR00580">
    <property type="entry name" value="mfd"/>
    <property type="match status" value="1"/>
</dbReference>
<dbReference type="GO" id="GO:0005524">
    <property type="term" value="F:ATP binding"/>
    <property type="evidence" value="ECO:0007669"/>
    <property type="project" value="UniProtKB-UniRule"/>
</dbReference>
<evidence type="ECO:0000256" key="4">
    <source>
        <dbReference type="ARBA" id="ARBA00022763"/>
    </source>
</evidence>
<dbReference type="Pfam" id="PF17757">
    <property type="entry name" value="UvrB_inter"/>
    <property type="match status" value="1"/>
</dbReference>